<sequence length="1006" mass="112973">MVIQKAMTVKSVLLKAWRERWTDLQFSIALKKTAPFSSNPTETSQSLAELILQQALIGSSPNNLVLSYLKHCLSTQVVTISKGLKSVMKYDDVGMPHCLKSLLNLVHCFTPRLSCYGNTEDPLSLAKTLLHLLQWLLHLIHKSLQKLNVVKHSPEHCAIIEKACSIMKDLIESPTNKAMLYIAKLDDPETYRQIEQTESNARGTLGKLQSAHIPSNLRDHVDFSLNLLTRISISGANVSKGLVNVDHMILNISINTQVMLEVLLNTTGDTQAFIQQMLLIEKLHDLSRPQLYCEILRSCFMGLLDANHVQGQEELKWAAFTFLKLPNIFLKLQRVGNHDNSTLEAGIDMLLRYTSLLDLTDTKCNCDNLQMLLKELCNKQNLITEVALERLVKRRTTESQKPKTTEHTGGTQPSTSLILRAEPTVVTILKTLDADYSKTLDSLQGVLGHMISGKSFELINMAATATGKLQSFTIKLIKFNEFTKHSSGEGSKTSQTRALLFDITFLMLCHITQLHGSEIVASHPESKDAFFTQWALKCLPEDGKFKCLDLFPMADANKVEVLLGQFNPGGEFKTSLTKWHEVCTNAPFAIEQFLLAWEQGAITETTVKSVLDNIKSKVCCIPVVVCAWLTSYIHVLSEEHQEKAREVLRYLLTPMSPESVDANFLQYYSDRAQLLGVILKTMTKDIVLNEQQGHVSNLYSLRYKPLRTDKKYQVLLQKSFTEICTKGHVTITMVHLLEDILKITGAEWFCSKLIKELVNYNSPRPEEMTQVCALIYSLFHLDLEPLTLSFLHDVVPNLLQGSVWQKSQPLVDPRGEALAKLCVMCITACHNQIQATGTAKSAVRSRKRSRREFDIDDQEQESTDSKPSKLPKLHSDGADLTLDSEGFNIDLLAVKEEQDSLPTYDLRDPLNKAIANLFNLLNHILNQPNLRVGSQFAITFIEEALKVGQPHSKYILQFMPLSMVGQMMKMFPRTITAELLLSVCDLSQNTGKLIAAKSIAQLAVTL</sequence>
<protein>
    <recommendedName>
        <fullName evidence="3">Mediator of RNA polymerase II transcription subunit 24</fullName>
    </recommendedName>
    <alternativeName>
        <fullName evidence="8">Mediator complex subunit 24</fullName>
    </alternativeName>
</protein>
<feature type="compositionally biased region" description="Basic and acidic residues" evidence="9">
    <location>
        <begin position="394"/>
        <end position="406"/>
    </location>
</feature>
<comment type="caution">
    <text evidence="10">The sequence shown here is derived from an EMBL/GenBank/DDBJ whole genome shotgun (WGS) entry which is preliminary data.</text>
</comment>
<accession>A0A8J1UHZ9</accession>
<dbReference type="OrthoDB" id="21216at2759"/>
<evidence type="ECO:0000256" key="7">
    <source>
        <dbReference type="ARBA" id="ARBA00023242"/>
    </source>
</evidence>
<keyword evidence="11" id="KW-1185">Reference proteome</keyword>
<evidence type="ECO:0000256" key="5">
    <source>
        <dbReference type="ARBA" id="ARBA00023159"/>
    </source>
</evidence>
<keyword evidence="4" id="KW-0805">Transcription regulation</keyword>
<evidence type="ECO:0000256" key="2">
    <source>
        <dbReference type="ARBA" id="ARBA00007864"/>
    </source>
</evidence>
<dbReference type="EMBL" id="CAIIXF020000007">
    <property type="protein sequence ID" value="CAH1788223.1"/>
    <property type="molecule type" value="Genomic_DNA"/>
</dbReference>
<evidence type="ECO:0000256" key="4">
    <source>
        <dbReference type="ARBA" id="ARBA00023015"/>
    </source>
</evidence>
<dbReference type="Pfam" id="PF11277">
    <property type="entry name" value="Med24_N"/>
    <property type="match status" value="1"/>
</dbReference>
<keyword evidence="5" id="KW-0010">Activator</keyword>
<evidence type="ECO:0000313" key="11">
    <source>
        <dbReference type="Proteomes" id="UP000749559"/>
    </source>
</evidence>
<proteinExistence type="inferred from homology"/>
<feature type="compositionally biased region" description="Basic and acidic residues" evidence="9">
    <location>
        <begin position="863"/>
        <end position="875"/>
    </location>
</feature>
<keyword evidence="7" id="KW-0539">Nucleus</keyword>
<evidence type="ECO:0000256" key="6">
    <source>
        <dbReference type="ARBA" id="ARBA00023163"/>
    </source>
</evidence>
<feature type="region of interest" description="Disordered" evidence="9">
    <location>
        <begin position="394"/>
        <end position="414"/>
    </location>
</feature>
<dbReference type="PANTHER" id="PTHR12898">
    <property type="entry name" value="MEDIATOR OF RNA POLYMERASE II TRANSCRIPTION SUBUNIT 24"/>
    <property type="match status" value="1"/>
</dbReference>
<organism evidence="10 11">
    <name type="scientific">Owenia fusiformis</name>
    <name type="common">Polychaete worm</name>
    <dbReference type="NCBI Taxonomy" id="6347"/>
    <lineage>
        <taxon>Eukaryota</taxon>
        <taxon>Metazoa</taxon>
        <taxon>Spiralia</taxon>
        <taxon>Lophotrochozoa</taxon>
        <taxon>Annelida</taxon>
        <taxon>Polychaeta</taxon>
        <taxon>Sedentaria</taxon>
        <taxon>Canalipalpata</taxon>
        <taxon>Sabellida</taxon>
        <taxon>Oweniida</taxon>
        <taxon>Oweniidae</taxon>
        <taxon>Owenia</taxon>
    </lineage>
</organism>
<feature type="region of interest" description="Disordered" evidence="9">
    <location>
        <begin position="846"/>
        <end position="875"/>
    </location>
</feature>
<dbReference type="Proteomes" id="UP000749559">
    <property type="component" value="Unassembled WGS sequence"/>
</dbReference>
<dbReference type="AlphaFoldDB" id="A0A8J1UHZ9"/>
<evidence type="ECO:0000256" key="8">
    <source>
        <dbReference type="ARBA" id="ARBA00031960"/>
    </source>
</evidence>
<evidence type="ECO:0000313" key="10">
    <source>
        <dbReference type="EMBL" id="CAH1788223.1"/>
    </source>
</evidence>
<dbReference type="GO" id="GO:0016592">
    <property type="term" value="C:mediator complex"/>
    <property type="evidence" value="ECO:0007669"/>
    <property type="project" value="InterPro"/>
</dbReference>
<evidence type="ECO:0000256" key="1">
    <source>
        <dbReference type="ARBA" id="ARBA00004123"/>
    </source>
</evidence>
<dbReference type="InterPro" id="IPR021429">
    <property type="entry name" value="Mediator_Med24"/>
</dbReference>
<dbReference type="PANTHER" id="PTHR12898:SF1">
    <property type="entry name" value="MEDIATOR OF RNA POLYMERASE II TRANSCRIPTION SUBUNIT 24"/>
    <property type="match status" value="1"/>
</dbReference>
<evidence type="ECO:0000256" key="9">
    <source>
        <dbReference type="SAM" id="MobiDB-lite"/>
    </source>
</evidence>
<name>A0A8J1UHZ9_OWEFU</name>
<dbReference type="GO" id="GO:0003712">
    <property type="term" value="F:transcription coregulator activity"/>
    <property type="evidence" value="ECO:0007669"/>
    <property type="project" value="TreeGrafter"/>
</dbReference>
<dbReference type="GO" id="GO:0060261">
    <property type="term" value="P:positive regulation of transcription initiation by RNA polymerase II"/>
    <property type="evidence" value="ECO:0007669"/>
    <property type="project" value="TreeGrafter"/>
</dbReference>
<gene>
    <name evidence="10" type="ORF">OFUS_LOCUS13792</name>
</gene>
<comment type="subcellular location">
    <subcellularLocation>
        <location evidence="1">Nucleus</location>
    </subcellularLocation>
</comment>
<reference evidence="10" key="1">
    <citation type="submission" date="2022-03" db="EMBL/GenBank/DDBJ databases">
        <authorList>
            <person name="Martin C."/>
        </authorList>
    </citation>
    <scope>NUCLEOTIDE SEQUENCE</scope>
</reference>
<comment type="similarity">
    <text evidence="2">Belongs to the Mediator complex subunit 24 family.</text>
</comment>
<keyword evidence="6" id="KW-0804">Transcription</keyword>
<evidence type="ECO:0000256" key="3">
    <source>
        <dbReference type="ARBA" id="ARBA00019693"/>
    </source>
</evidence>